<dbReference type="Gene3D" id="3.30.530.20">
    <property type="match status" value="1"/>
</dbReference>
<dbReference type="PANTHER" id="PTHR38588:SF1">
    <property type="entry name" value="BLL0334 PROTEIN"/>
    <property type="match status" value="1"/>
</dbReference>
<dbReference type="InterPro" id="IPR010419">
    <property type="entry name" value="CO_DH_gsu"/>
</dbReference>
<dbReference type="KEGG" id="sap:Sulac_0995"/>
<reference evidence="1 2" key="2">
    <citation type="journal article" date="2012" name="Stand. Genomic Sci.">
        <title>Complete genome sequence of the moderately thermophilic mineral-sulfide-oxidizing firmicute Sulfobacillus acidophilus type strain (NAL(T)).</title>
        <authorList>
            <person name="Anderson I."/>
            <person name="Chertkov O."/>
            <person name="Chen A."/>
            <person name="Saunders E."/>
            <person name="Lapidus A."/>
            <person name="Nolan M."/>
            <person name="Lucas S."/>
            <person name="Hammon N."/>
            <person name="Deshpande S."/>
            <person name="Cheng J.F."/>
            <person name="Han C."/>
            <person name="Tapia R."/>
            <person name="Goodwin L.A."/>
            <person name="Pitluck S."/>
            <person name="Liolios K."/>
            <person name="Pagani I."/>
            <person name="Ivanova N."/>
            <person name="Mikhailova N."/>
            <person name="Pati A."/>
            <person name="Palaniappan K."/>
            <person name="Land M."/>
            <person name="Pan C."/>
            <person name="Rohde M."/>
            <person name="Pukall R."/>
            <person name="Goker M."/>
            <person name="Detter J.C."/>
            <person name="Woyke T."/>
            <person name="Bristow J."/>
            <person name="Eisen J.A."/>
            <person name="Markowitz V."/>
            <person name="Hugenholtz P."/>
            <person name="Kyrpides N.C."/>
            <person name="Klenk H.P."/>
            <person name="Mavromatis K."/>
        </authorList>
    </citation>
    <scope>NUCLEOTIDE SEQUENCE [LARGE SCALE GENOMIC DNA]</scope>
    <source>
        <strain evidence="2">ATCC 700253 / DSM 10332 / NAL</strain>
    </source>
</reference>
<dbReference type="PATRIC" id="fig|679936.5.peg.1054"/>
<proteinExistence type="predicted"/>
<evidence type="ECO:0000313" key="1">
    <source>
        <dbReference type="EMBL" id="AEW04495.1"/>
    </source>
</evidence>
<dbReference type="Pfam" id="PF06240">
    <property type="entry name" value="COXG"/>
    <property type="match status" value="1"/>
</dbReference>
<evidence type="ECO:0000313" key="2">
    <source>
        <dbReference type="Proteomes" id="UP000005439"/>
    </source>
</evidence>
<keyword evidence="2" id="KW-1185">Reference proteome</keyword>
<dbReference type="HOGENOM" id="CLU_046420_1_1_9"/>
<gene>
    <name evidence="1" type="ordered locus">Sulac_0995</name>
</gene>
<accession>G8TTB5</accession>
<dbReference type="SUPFAM" id="SSF55961">
    <property type="entry name" value="Bet v1-like"/>
    <property type="match status" value="1"/>
</dbReference>
<dbReference type="STRING" id="679936.Sulac_0995"/>
<sequence>MKQYQGELILEAPMVNVRRLILDPERVAQCIPDVLESRVEDSRRITAKIKVGIGPLRAIMEVTGVIEDGGVDHARLTITGGGMGSRVDMVNHMTLSAGERTNTTVLRWSSAVSVNGPIASLGGRLLDAYVQKTTQAVFARIQELAQTEAVG</sequence>
<protein>
    <submittedName>
        <fullName evidence="1">Carbon monoxide dehydrogenase subunit G</fullName>
    </submittedName>
</protein>
<dbReference type="PANTHER" id="PTHR38588">
    <property type="entry name" value="BLL0334 PROTEIN"/>
    <property type="match status" value="1"/>
</dbReference>
<organism evidence="1 2">
    <name type="scientific">Sulfobacillus acidophilus (strain ATCC 700253 / DSM 10332 / NAL)</name>
    <dbReference type="NCBI Taxonomy" id="679936"/>
    <lineage>
        <taxon>Bacteria</taxon>
        <taxon>Bacillati</taxon>
        <taxon>Bacillota</taxon>
        <taxon>Clostridia</taxon>
        <taxon>Eubacteriales</taxon>
        <taxon>Clostridiales Family XVII. Incertae Sedis</taxon>
        <taxon>Sulfobacillus</taxon>
    </lineage>
</organism>
<dbReference type="AlphaFoldDB" id="G8TTB5"/>
<reference evidence="2" key="1">
    <citation type="submission" date="2011-12" db="EMBL/GenBank/DDBJ databases">
        <title>The complete genome of chromosome of Sulfobacillus acidophilus DSM 10332.</title>
        <authorList>
            <person name="Lucas S."/>
            <person name="Han J."/>
            <person name="Lapidus A."/>
            <person name="Bruce D."/>
            <person name="Goodwin L."/>
            <person name="Pitluck S."/>
            <person name="Peters L."/>
            <person name="Kyrpides N."/>
            <person name="Mavromatis K."/>
            <person name="Ivanova N."/>
            <person name="Mikhailova N."/>
            <person name="Chertkov O."/>
            <person name="Saunders E."/>
            <person name="Detter J.C."/>
            <person name="Tapia R."/>
            <person name="Han C."/>
            <person name="Land M."/>
            <person name="Hauser L."/>
            <person name="Markowitz V."/>
            <person name="Cheng J.-F."/>
            <person name="Hugenholtz P."/>
            <person name="Woyke T."/>
            <person name="Wu D."/>
            <person name="Pukall R."/>
            <person name="Gehrich-Schroeter G."/>
            <person name="Schneider S."/>
            <person name="Klenk H.-P."/>
            <person name="Eisen J.A."/>
        </authorList>
    </citation>
    <scope>NUCLEOTIDE SEQUENCE [LARGE SCALE GENOMIC DNA]</scope>
    <source>
        <strain evidence="2">ATCC 700253 / DSM 10332 / NAL</strain>
    </source>
</reference>
<dbReference type="InterPro" id="IPR023393">
    <property type="entry name" value="START-like_dom_sf"/>
</dbReference>
<dbReference type="EMBL" id="CP003179">
    <property type="protein sequence ID" value="AEW04495.1"/>
    <property type="molecule type" value="Genomic_DNA"/>
</dbReference>
<dbReference type="Proteomes" id="UP000005439">
    <property type="component" value="Chromosome"/>
</dbReference>
<name>G8TTB5_SULAD</name>